<feature type="region of interest" description="Disordered" evidence="1">
    <location>
        <begin position="1"/>
        <end position="42"/>
    </location>
</feature>
<evidence type="ECO:0000313" key="2">
    <source>
        <dbReference type="EMBL" id="JAE11333.1"/>
    </source>
</evidence>
<dbReference type="EMBL" id="GBRH01186563">
    <property type="protein sequence ID" value="JAE11333.1"/>
    <property type="molecule type" value="Transcribed_RNA"/>
</dbReference>
<feature type="compositionally biased region" description="Polar residues" evidence="1">
    <location>
        <begin position="1"/>
        <end position="21"/>
    </location>
</feature>
<protein>
    <submittedName>
        <fullName evidence="2">Uncharacterized protein</fullName>
    </submittedName>
</protein>
<sequence length="84" mass="9343">MSKTHPPLTTLTKDFSQSHYLPSNPIKAVHPGQSFIKPPPERGDLKLALTRTQQRPRKTGEGKWGFRLLARNGHVDWIGGGMGN</sequence>
<name>A0A0A9FSP2_ARUDO</name>
<proteinExistence type="predicted"/>
<reference evidence="2" key="2">
    <citation type="journal article" date="2015" name="Data Brief">
        <title>Shoot transcriptome of the giant reed, Arundo donax.</title>
        <authorList>
            <person name="Barrero R.A."/>
            <person name="Guerrero F.D."/>
            <person name="Moolhuijzen P."/>
            <person name="Goolsby J.A."/>
            <person name="Tidwell J."/>
            <person name="Bellgard S.E."/>
            <person name="Bellgard M.I."/>
        </authorList>
    </citation>
    <scope>NUCLEOTIDE SEQUENCE</scope>
    <source>
        <tissue evidence="2">Shoot tissue taken approximately 20 cm above the soil surface</tissue>
    </source>
</reference>
<reference evidence="2" key="1">
    <citation type="submission" date="2014-09" db="EMBL/GenBank/DDBJ databases">
        <authorList>
            <person name="Magalhaes I.L.F."/>
            <person name="Oliveira U."/>
            <person name="Santos F.R."/>
            <person name="Vidigal T.H.D.A."/>
            <person name="Brescovit A.D."/>
            <person name="Santos A.J."/>
        </authorList>
    </citation>
    <scope>NUCLEOTIDE SEQUENCE</scope>
    <source>
        <tissue evidence="2">Shoot tissue taken approximately 20 cm above the soil surface</tissue>
    </source>
</reference>
<accession>A0A0A9FSP2</accession>
<dbReference type="AlphaFoldDB" id="A0A0A9FSP2"/>
<evidence type="ECO:0000256" key="1">
    <source>
        <dbReference type="SAM" id="MobiDB-lite"/>
    </source>
</evidence>
<organism evidence="2">
    <name type="scientific">Arundo donax</name>
    <name type="common">Giant reed</name>
    <name type="synonym">Donax arundinaceus</name>
    <dbReference type="NCBI Taxonomy" id="35708"/>
    <lineage>
        <taxon>Eukaryota</taxon>
        <taxon>Viridiplantae</taxon>
        <taxon>Streptophyta</taxon>
        <taxon>Embryophyta</taxon>
        <taxon>Tracheophyta</taxon>
        <taxon>Spermatophyta</taxon>
        <taxon>Magnoliopsida</taxon>
        <taxon>Liliopsida</taxon>
        <taxon>Poales</taxon>
        <taxon>Poaceae</taxon>
        <taxon>PACMAD clade</taxon>
        <taxon>Arundinoideae</taxon>
        <taxon>Arundineae</taxon>
        <taxon>Arundo</taxon>
    </lineage>
</organism>